<organism evidence="2 3">
    <name type="scientific">Pelistega ratti</name>
    <dbReference type="NCBI Taxonomy" id="2652177"/>
    <lineage>
        <taxon>Bacteria</taxon>
        <taxon>Pseudomonadati</taxon>
        <taxon>Pseudomonadota</taxon>
        <taxon>Betaproteobacteria</taxon>
        <taxon>Burkholderiales</taxon>
        <taxon>Alcaligenaceae</taxon>
        <taxon>Pelistega</taxon>
    </lineage>
</organism>
<sequence length="633" mass="71959">MYVLFEESGQFKTGTILSEAETSLQVETASGKRSKIKRANLIWSFDDEDPHTLLDKAGVLAADIDINFLWEIAPTDAFNAIRLAKEYYGDHARTLEQTALLLCLYHHPIYFHRKGKGVFLAAPQEILQAALQAQEKKRQQAQQQQEWADAMLRGETPEALKEILPSFLNTPNKNTLEWKAFSQVLEQTGLSVAELLLKLRVFPHALAVHRASFFGQYFPKGIDNPTYPIPTPEPLPQATVKAFSIDDLSTTEIDDAFSIQPIDTENFIFGIHIACPALVIDRDSALDLAARQRMSTVYFPGDKIPMQEEALIKAFSLDEGKYCPTLSLYITANITTGEIQKEETRLEQVFIQANLRTNHLESLLTKETLENPTSDIPHGTLFKPMWAFAKHLLKAREEYRGKPEISDRVEYLFNLEGSPDDPDAKLILTPRMRNAPLDKMVAEFMILCNSRWAKYLDELGLPGIFRSQQNGRVRISTHCLPHEAIGVESYAWTTSPLRRYIDLFNQIQLIAAVKHGISARLVAPYKPKDPAIFSIINAFESKYTSYLDHQHKMERYWCLRYLEQNHIQRTRATVIRDTIICFDHLPLTTSLLDLPELEKGTSIEIDILGIDLYQLTVSCRLVAIHSSPTEELS</sequence>
<dbReference type="Proteomes" id="UP000477651">
    <property type="component" value="Unassembled WGS sequence"/>
</dbReference>
<keyword evidence="3" id="KW-1185">Reference proteome</keyword>
<comment type="caution">
    <text evidence="2">The sequence shown here is derived from an EMBL/GenBank/DDBJ whole genome shotgun (WGS) entry which is preliminary data.</text>
</comment>
<feature type="domain" description="RNB" evidence="1">
    <location>
        <begin position="234"/>
        <end position="515"/>
    </location>
</feature>
<dbReference type="AlphaFoldDB" id="A0A6L9Y4Z9"/>
<name>A0A6L9Y4Z9_9BURK</name>
<evidence type="ECO:0000313" key="3">
    <source>
        <dbReference type="Proteomes" id="UP000477651"/>
    </source>
</evidence>
<reference evidence="2 3" key="1">
    <citation type="submission" date="2020-02" db="EMBL/GenBank/DDBJ databases">
        <title>Pelistega sp. NLN82 were isolated from wild rodents of the Hainan Island.</title>
        <authorList>
            <person name="Niu N."/>
            <person name="Zhou J."/>
        </authorList>
    </citation>
    <scope>NUCLEOTIDE SEQUENCE [LARGE SCALE GENOMIC DNA]</scope>
    <source>
        <strain evidence="2 3">NLN82</strain>
    </source>
</reference>
<evidence type="ECO:0000259" key="1">
    <source>
        <dbReference type="SMART" id="SM00955"/>
    </source>
</evidence>
<dbReference type="GO" id="GO:0004540">
    <property type="term" value="F:RNA nuclease activity"/>
    <property type="evidence" value="ECO:0007669"/>
    <property type="project" value="InterPro"/>
</dbReference>
<dbReference type="PANTHER" id="PTHR23355">
    <property type="entry name" value="RIBONUCLEASE"/>
    <property type="match status" value="1"/>
</dbReference>
<dbReference type="SMART" id="SM00955">
    <property type="entry name" value="RNB"/>
    <property type="match status" value="1"/>
</dbReference>
<gene>
    <name evidence="2" type="ORF">F9B74_03155</name>
</gene>
<dbReference type="SUPFAM" id="SSF50249">
    <property type="entry name" value="Nucleic acid-binding proteins"/>
    <property type="match status" value="1"/>
</dbReference>
<evidence type="ECO:0000313" key="2">
    <source>
        <dbReference type="EMBL" id="NEN75326.1"/>
    </source>
</evidence>
<dbReference type="GO" id="GO:0006402">
    <property type="term" value="P:mRNA catabolic process"/>
    <property type="evidence" value="ECO:0007669"/>
    <property type="project" value="TreeGrafter"/>
</dbReference>
<dbReference type="GO" id="GO:0005829">
    <property type="term" value="C:cytosol"/>
    <property type="evidence" value="ECO:0007669"/>
    <property type="project" value="TreeGrafter"/>
</dbReference>
<dbReference type="GO" id="GO:0003723">
    <property type="term" value="F:RNA binding"/>
    <property type="evidence" value="ECO:0007669"/>
    <property type="project" value="InterPro"/>
</dbReference>
<protein>
    <submittedName>
        <fullName evidence="2">RNB domain-containing ribonuclease</fullName>
    </submittedName>
</protein>
<dbReference type="PANTHER" id="PTHR23355:SF9">
    <property type="entry name" value="DIS3-LIKE EXONUCLEASE 2"/>
    <property type="match status" value="1"/>
</dbReference>
<dbReference type="InterPro" id="IPR050180">
    <property type="entry name" value="RNR_Ribonuclease"/>
</dbReference>
<dbReference type="RefSeq" id="WP_163764017.1">
    <property type="nucleotide sequence ID" value="NZ_JAAGYR010000004.1"/>
</dbReference>
<proteinExistence type="predicted"/>
<dbReference type="InterPro" id="IPR012340">
    <property type="entry name" value="NA-bd_OB-fold"/>
</dbReference>
<accession>A0A6L9Y4Z9</accession>
<dbReference type="Pfam" id="PF00773">
    <property type="entry name" value="RNB"/>
    <property type="match status" value="1"/>
</dbReference>
<dbReference type="EMBL" id="JAAGYR010000004">
    <property type="protein sequence ID" value="NEN75326.1"/>
    <property type="molecule type" value="Genomic_DNA"/>
</dbReference>
<dbReference type="InterPro" id="IPR001900">
    <property type="entry name" value="RNase_II/R"/>
</dbReference>